<feature type="transmembrane region" description="Helical" evidence="7">
    <location>
        <begin position="579"/>
        <end position="599"/>
    </location>
</feature>
<dbReference type="InterPro" id="IPR004680">
    <property type="entry name" value="Cit_transptr-like_dom"/>
</dbReference>
<feature type="transmembrane region" description="Helical" evidence="7">
    <location>
        <begin position="513"/>
        <end position="532"/>
    </location>
</feature>
<keyword evidence="6 7" id="KW-0472">Membrane</keyword>
<dbReference type="InterPro" id="IPR006037">
    <property type="entry name" value="RCK_C"/>
</dbReference>
<dbReference type="RefSeq" id="WP_214055831.1">
    <property type="nucleotide sequence ID" value="NZ_BAAAHS010000088.1"/>
</dbReference>
<evidence type="ECO:0000313" key="9">
    <source>
        <dbReference type="EMBL" id="QVT80252.1"/>
    </source>
</evidence>
<proteinExistence type="predicted"/>
<dbReference type="Pfam" id="PF03600">
    <property type="entry name" value="CitMHS"/>
    <property type="match status" value="1"/>
</dbReference>
<evidence type="ECO:0000256" key="5">
    <source>
        <dbReference type="ARBA" id="ARBA00022989"/>
    </source>
</evidence>
<evidence type="ECO:0000256" key="4">
    <source>
        <dbReference type="ARBA" id="ARBA00022737"/>
    </source>
</evidence>
<name>A0ABX8EMB6_9ACTN</name>
<keyword evidence="5 7" id="KW-1133">Transmembrane helix</keyword>
<keyword evidence="10" id="KW-1185">Reference proteome</keyword>
<feature type="domain" description="RCK C-terminal" evidence="8">
    <location>
        <begin position="217"/>
        <end position="299"/>
    </location>
</feature>
<evidence type="ECO:0000313" key="10">
    <source>
        <dbReference type="Proteomes" id="UP000679307"/>
    </source>
</evidence>
<evidence type="ECO:0000256" key="3">
    <source>
        <dbReference type="ARBA" id="ARBA00022692"/>
    </source>
</evidence>
<comment type="subcellular location">
    <subcellularLocation>
        <location evidence="1">Membrane</location>
        <topology evidence="1">Multi-pass membrane protein</topology>
    </subcellularLocation>
</comment>
<dbReference type="SUPFAM" id="SSF116726">
    <property type="entry name" value="TrkA C-terminal domain-like"/>
    <property type="match status" value="2"/>
</dbReference>
<dbReference type="InterPro" id="IPR051679">
    <property type="entry name" value="DASS-Related_Transporters"/>
</dbReference>
<feature type="domain" description="RCK C-terminal" evidence="8">
    <location>
        <begin position="309"/>
        <end position="389"/>
    </location>
</feature>
<feature type="transmembrane region" description="Helical" evidence="7">
    <location>
        <begin position="486"/>
        <end position="506"/>
    </location>
</feature>
<feature type="transmembrane region" description="Helical" evidence="7">
    <location>
        <begin position="409"/>
        <end position="425"/>
    </location>
</feature>
<feature type="transmembrane region" description="Helical" evidence="7">
    <location>
        <begin position="48"/>
        <end position="69"/>
    </location>
</feature>
<evidence type="ECO:0000256" key="7">
    <source>
        <dbReference type="SAM" id="Phobius"/>
    </source>
</evidence>
<feature type="transmembrane region" description="Helical" evidence="7">
    <location>
        <begin position="172"/>
        <end position="195"/>
    </location>
</feature>
<evidence type="ECO:0000256" key="1">
    <source>
        <dbReference type="ARBA" id="ARBA00004141"/>
    </source>
</evidence>
<gene>
    <name evidence="9" type="primary">ttdT</name>
    <name evidence="9" type="ORF">ENKNEFLB_02643</name>
</gene>
<sequence length="601" mass="61425">MTDSTTSLVILAVVIGLFVWNRLSVGLVAVLTALGLYATGVLDADQALAGFGDPVVVFIAALFVVSEGIDSTGVTGWLGQVLADRVGGGVRALSTAVMLLCALLTALISLNGSVAALLPMVVVVAMRVTVPPARMLMPMAFAGSAGSLLALTGSPVNVLVAAASDDNGAGGFAFFDFAVVGVPILLGTVLIALVAGPRLVPERESTHLPPDLSGYAATIAQHYALHDGLYRLRVRTGSPAVGRPAPELDLAAYPGTVLVGAQRAGVPLGVTDSPLAVDDVLVLTGPPAEIGRLVVEQDLAVGAQPVTADPATPLLDRELGVIEVVVPPTSSLVGRTVFPGLAATDLVILGVRRLGKDRGNVRTELAAGDLLLLHGTWPDIDALIHDRDVLVVDSPDLVRRQAVAPGAPAVRAVVVLVAMIVLLATGAVPPAVAALTAAATMLLLRVVSPDQAYRAISWQTLVLIGGLIPLSTAIQTSGAADQVADVLVAAVGDGSPYLLMLALFALTAILGQIISNTATVLIVLPIAVAAAAETGVSVQPVLMLIAVAGAASLLTPIATPGNMMVMGPGAYRFGDYWKLGLVTMTWWLVVSLTVIPLVWSF</sequence>
<dbReference type="EMBL" id="CP075371">
    <property type="protein sequence ID" value="QVT80252.1"/>
    <property type="molecule type" value="Genomic_DNA"/>
</dbReference>
<dbReference type="PANTHER" id="PTHR43652:SF2">
    <property type="entry name" value="BASIC AMINO ACID ANTIPORTER YFCC-RELATED"/>
    <property type="match status" value="1"/>
</dbReference>
<dbReference type="InterPro" id="IPR036721">
    <property type="entry name" value="RCK_C_sf"/>
</dbReference>
<keyword evidence="2" id="KW-0813">Transport</keyword>
<dbReference type="PROSITE" id="PS51202">
    <property type="entry name" value="RCK_C"/>
    <property type="match status" value="2"/>
</dbReference>
<feature type="transmembrane region" description="Helical" evidence="7">
    <location>
        <begin position="455"/>
        <end position="474"/>
    </location>
</feature>
<protein>
    <submittedName>
        <fullName evidence="9">L-tartrate/succinate antiporter</fullName>
    </submittedName>
</protein>
<dbReference type="PANTHER" id="PTHR43652">
    <property type="entry name" value="BASIC AMINO ACID ANTIPORTER YFCC-RELATED"/>
    <property type="match status" value="1"/>
</dbReference>
<feature type="transmembrane region" description="Helical" evidence="7">
    <location>
        <begin position="96"/>
        <end position="124"/>
    </location>
</feature>
<keyword evidence="3 7" id="KW-0812">Transmembrane</keyword>
<feature type="transmembrane region" description="Helical" evidence="7">
    <location>
        <begin position="6"/>
        <end position="36"/>
    </location>
</feature>
<organism evidence="9 10">
    <name type="scientific">Nocardioides aquaticus</name>
    <dbReference type="NCBI Taxonomy" id="160826"/>
    <lineage>
        <taxon>Bacteria</taxon>
        <taxon>Bacillati</taxon>
        <taxon>Actinomycetota</taxon>
        <taxon>Actinomycetes</taxon>
        <taxon>Propionibacteriales</taxon>
        <taxon>Nocardioidaceae</taxon>
        <taxon>Nocardioides</taxon>
    </lineage>
</organism>
<reference evidence="9 10" key="1">
    <citation type="submission" date="2021-05" db="EMBL/GenBank/DDBJ databases">
        <title>Complete genome of Nocardioides aquaticus KCTC 9944T isolated from meromictic and hypersaline Ekho Lake, Antarctica.</title>
        <authorList>
            <person name="Hwang K."/>
            <person name="Kim K.M."/>
            <person name="Choe H."/>
        </authorList>
    </citation>
    <scope>NUCLEOTIDE SEQUENCE [LARGE SCALE GENOMIC DNA]</scope>
    <source>
        <strain evidence="9 10">KCTC 9944</strain>
    </source>
</reference>
<dbReference type="Proteomes" id="UP000679307">
    <property type="component" value="Chromosome"/>
</dbReference>
<keyword evidence="4" id="KW-0677">Repeat</keyword>
<feature type="transmembrane region" description="Helical" evidence="7">
    <location>
        <begin position="136"/>
        <end position="160"/>
    </location>
</feature>
<evidence type="ECO:0000259" key="8">
    <source>
        <dbReference type="PROSITE" id="PS51202"/>
    </source>
</evidence>
<accession>A0ABX8EMB6</accession>
<evidence type="ECO:0000256" key="2">
    <source>
        <dbReference type="ARBA" id="ARBA00022448"/>
    </source>
</evidence>
<evidence type="ECO:0000256" key="6">
    <source>
        <dbReference type="ARBA" id="ARBA00023136"/>
    </source>
</evidence>
<dbReference type="Gene3D" id="3.30.70.1450">
    <property type="entry name" value="Regulator of K+ conductance, C-terminal domain"/>
    <property type="match status" value="2"/>
</dbReference>
<feature type="transmembrane region" description="Helical" evidence="7">
    <location>
        <begin position="538"/>
        <end position="558"/>
    </location>
</feature>